<feature type="signal peptide" evidence="2">
    <location>
        <begin position="1"/>
        <end position="31"/>
    </location>
</feature>
<comment type="caution">
    <text evidence="3">The sequence shown here is derived from an EMBL/GenBank/DDBJ whole genome shotgun (WGS) entry which is preliminary data.</text>
</comment>
<evidence type="ECO:0000313" key="3">
    <source>
        <dbReference type="EMBL" id="EQB31177.1"/>
    </source>
</evidence>
<gene>
    <name evidence="3" type="ORF">M529_15670</name>
</gene>
<reference evidence="3 4" key="1">
    <citation type="journal article" date="2013" name="Genome Announc.">
        <title>Draft Genome Sequence of Sphingobium ummariense Strain RL-3, a Hexachlorocyclohexane-Degrading Bacterium.</title>
        <authorList>
            <person name="Kohli P."/>
            <person name="Dua A."/>
            <person name="Sangwan N."/>
            <person name="Oldach P."/>
            <person name="Khurana J.P."/>
            <person name="Lal R."/>
        </authorList>
    </citation>
    <scope>NUCLEOTIDE SEQUENCE [LARGE SCALE GENOMIC DNA]</scope>
    <source>
        <strain evidence="3 4">RL-3</strain>
    </source>
</reference>
<feature type="region of interest" description="Disordered" evidence="1">
    <location>
        <begin position="75"/>
        <end position="101"/>
    </location>
</feature>
<accession>T0J2Z8</accession>
<keyword evidence="4" id="KW-1185">Reference proteome</keyword>
<dbReference type="PATRIC" id="fig|1346791.3.peg.3017"/>
<dbReference type="Proteomes" id="UP000015523">
    <property type="component" value="Unassembled WGS sequence"/>
</dbReference>
<feature type="chain" id="PRO_5004577822" description="Pentapeptide MXKDX repeat protein" evidence="2">
    <location>
        <begin position="32"/>
        <end position="101"/>
    </location>
</feature>
<organism evidence="3 4">
    <name type="scientific">Sphingobium ummariense RL-3</name>
    <dbReference type="NCBI Taxonomy" id="1346791"/>
    <lineage>
        <taxon>Bacteria</taxon>
        <taxon>Pseudomonadati</taxon>
        <taxon>Pseudomonadota</taxon>
        <taxon>Alphaproteobacteria</taxon>
        <taxon>Sphingomonadales</taxon>
        <taxon>Sphingomonadaceae</taxon>
        <taxon>Sphingobium</taxon>
    </lineage>
</organism>
<dbReference type="EMBL" id="AUWY01000108">
    <property type="protein sequence ID" value="EQB31177.1"/>
    <property type="molecule type" value="Genomic_DNA"/>
</dbReference>
<proteinExistence type="predicted"/>
<dbReference type="AlphaFoldDB" id="T0J2Z8"/>
<keyword evidence="2" id="KW-0732">Signal</keyword>
<name>T0J2Z8_9SPHN</name>
<protein>
    <recommendedName>
        <fullName evidence="5">Pentapeptide MXKDX repeat protein</fullName>
    </recommendedName>
</protein>
<dbReference type="eggNOG" id="ENOG5032H0X">
    <property type="taxonomic scope" value="Bacteria"/>
</dbReference>
<dbReference type="STRING" id="1346791.M529_15670"/>
<evidence type="ECO:0000313" key="4">
    <source>
        <dbReference type="Proteomes" id="UP000015523"/>
    </source>
</evidence>
<evidence type="ECO:0000256" key="1">
    <source>
        <dbReference type="SAM" id="MobiDB-lite"/>
    </source>
</evidence>
<sequence>MKESIVRKKTVVITSLAALGLLALGAGPVLADGMPSDMPDLEETLKAKPAPAQSGTAHMEGMRHGKDQMHGEMMRGHRMAMRESGSQEGASDMSHRSGGGC</sequence>
<evidence type="ECO:0008006" key="5">
    <source>
        <dbReference type="Google" id="ProtNLM"/>
    </source>
</evidence>
<evidence type="ECO:0000256" key="2">
    <source>
        <dbReference type="SAM" id="SignalP"/>
    </source>
</evidence>